<dbReference type="STRING" id="647171.MetfoDRAFT_0689"/>
<gene>
    <name evidence="2" type="ORF">MetfoDRAFT_0689</name>
</gene>
<protein>
    <submittedName>
        <fullName evidence="2">Serine/threonine protein kinase with WD40 repeats</fullName>
    </submittedName>
</protein>
<dbReference type="AlphaFoldDB" id="H1KY16"/>
<dbReference type="GO" id="GO:0004674">
    <property type="term" value="F:protein serine/threonine kinase activity"/>
    <property type="evidence" value="ECO:0007669"/>
    <property type="project" value="UniProtKB-KW"/>
</dbReference>
<keyword evidence="2" id="KW-0808">Transferase</keyword>
<dbReference type="OrthoDB" id="145878at2157"/>
<accession>H1KY16</accession>
<keyword evidence="2" id="KW-0418">Kinase</keyword>
<evidence type="ECO:0000259" key="1">
    <source>
        <dbReference type="Pfam" id="PF13360"/>
    </source>
</evidence>
<name>H1KY16_9EURY</name>
<dbReference type="RefSeq" id="WP_007044131.1">
    <property type="nucleotide sequence ID" value="NZ_AGJL01000013.1"/>
</dbReference>
<dbReference type="Proteomes" id="UP000003706">
    <property type="component" value="Unassembled WGS sequence"/>
</dbReference>
<comment type="caution">
    <text evidence="2">The sequence shown here is derived from an EMBL/GenBank/DDBJ whole genome shotgun (WGS) entry which is preliminary data.</text>
</comment>
<dbReference type="Gene3D" id="2.130.10.10">
    <property type="entry name" value="YVTN repeat-like/Quinoprotein amine dehydrogenase"/>
    <property type="match status" value="1"/>
</dbReference>
<dbReference type="SUPFAM" id="SSF82171">
    <property type="entry name" value="DPP6 N-terminal domain-like"/>
    <property type="match status" value="1"/>
</dbReference>
<keyword evidence="2" id="KW-0723">Serine/threonine-protein kinase</keyword>
<proteinExistence type="predicted"/>
<dbReference type="EMBL" id="AGJL01000013">
    <property type="protein sequence ID" value="EHP87568.1"/>
    <property type="molecule type" value="Genomic_DNA"/>
</dbReference>
<organism evidence="2 3">
    <name type="scientific">Methanotorris formicicus Mc-S-70</name>
    <dbReference type="NCBI Taxonomy" id="647171"/>
    <lineage>
        <taxon>Archaea</taxon>
        <taxon>Methanobacteriati</taxon>
        <taxon>Methanobacteriota</taxon>
        <taxon>Methanomada group</taxon>
        <taxon>Methanococci</taxon>
        <taxon>Methanococcales</taxon>
        <taxon>Methanocaldococcaceae</taxon>
        <taxon>Methanotorris</taxon>
    </lineage>
</organism>
<reference evidence="2 3" key="1">
    <citation type="submission" date="2011-09" db="EMBL/GenBank/DDBJ databases">
        <title>The draft genome of Methanotorris formicicus Mc-S-70.</title>
        <authorList>
            <consortium name="US DOE Joint Genome Institute (JGI-PGF)"/>
            <person name="Lucas S."/>
            <person name="Han J."/>
            <person name="Lapidus A."/>
            <person name="Cheng J.-F."/>
            <person name="Goodwin L."/>
            <person name="Pitluck S."/>
            <person name="Peters L."/>
            <person name="Land M.L."/>
            <person name="Hauser L."/>
            <person name="Sieprawska-Lupa M."/>
            <person name="Takai K."/>
            <person name="Miyazaki J."/>
            <person name="Whitman W."/>
            <person name="Woyke T.J."/>
        </authorList>
    </citation>
    <scope>NUCLEOTIDE SEQUENCE [LARGE SCALE GENOMIC DNA]</scope>
    <source>
        <strain evidence="2 3">Mc-S-70</strain>
    </source>
</reference>
<dbReference type="InterPro" id="IPR015943">
    <property type="entry name" value="WD40/YVTN_repeat-like_dom_sf"/>
</dbReference>
<sequence>MKKFIMGTLLIGIFLHLTSVFCENICGGWSYSSKFIDIDSIAMSEDGKYITAAVRDRGDNLFYICLFNNKGELLWGYKTNYYGSISMTPDGKFIVIGDKNNVYLFDNSGASVWMVWYYNVGGHISSISIIPDGEYILATDNDCNIYFFNQKNGLLWHKNISDRIVSISMVADGEYIFTRCKNKTYLFNNKGNLLWNITNKCPSYISSNGSYIISETFNKSGNTILHVFNNKGKLLWSYVMGNNEFTTFKNTTWVSKWYSVRSIFTSSDDKYIIVIYDVYRGEEPEILPSSSSVLVFNDKGNLLWCNGTYSGNIITAFSMTPYGRYIVIGTGSPPFFICLWRKCFSESAFI</sequence>
<evidence type="ECO:0000313" key="2">
    <source>
        <dbReference type="EMBL" id="EHP87568.1"/>
    </source>
</evidence>
<keyword evidence="3" id="KW-1185">Reference proteome</keyword>
<dbReference type="Pfam" id="PF13360">
    <property type="entry name" value="PQQ_2"/>
    <property type="match status" value="1"/>
</dbReference>
<dbReference type="InterPro" id="IPR002372">
    <property type="entry name" value="PQQ_rpt_dom"/>
</dbReference>
<feature type="domain" description="Pyrrolo-quinoline quinone repeat" evidence="1">
    <location>
        <begin position="99"/>
        <end position="244"/>
    </location>
</feature>
<evidence type="ECO:0000313" key="3">
    <source>
        <dbReference type="Proteomes" id="UP000003706"/>
    </source>
</evidence>